<sequence length="252" mass="28060">MIKALFAEWLKYRRTAVPWLVLICPVLVVSISSVYVAPHRFQATAWPTVLNIGNEVWSGLWIPIGWGLIAGLAGELEASAGRWRWLRSIELAPGLLYIAKAFVLAFFTFVGCVWLWSLLLIAGGVLRIPYPMPIGILVACMAVNWLGALPWLWTALWLAEGSHWGVPLGIGAIGTIVASIIGGSTALGNNIWPFIPWTWPMRFVYLIYAMLTPELQSAAPQIIFWSVLIAAVILSIIMLLLGTWWFHRRDVV</sequence>
<dbReference type="RefSeq" id="WP_072875334.1">
    <property type="nucleotide sequence ID" value="NZ_FRAF01000038.1"/>
</dbReference>
<dbReference type="STRING" id="1830138.SAMN05443507_1382"/>
<keyword evidence="1" id="KW-0812">Transmembrane</keyword>
<feature type="transmembrane region" description="Helical" evidence="1">
    <location>
        <begin position="56"/>
        <end position="74"/>
    </location>
</feature>
<evidence type="ECO:0000313" key="2">
    <source>
        <dbReference type="EMBL" id="SHL09880.1"/>
    </source>
</evidence>
<keyword evidence="1" id="KW-1133">Transmembrane helix</keyword>
<dbReference type="InterPro" id="IPR021205">
    <property type="entry name" value="Lanti_perm_SpaE/MutE/EpiE-like"/>
</dbReference>
<dbReference type="EMBL" id="FRAF01000038">
    <property type="protein sequence ID" value="SHL09880.1"/>
    <property type="molecule type" value="Genomic_DNA"/>
</dbReference>
<reference evidence="3" key="1">
    <citation type="submission" date="2016-11" db="EMBL/GenBank/DDBJ databases">
        <authorList>
            <person name="Varghese N."/>
            <person name="Submissions S."/>
        </authorList>
    </citation>
    <scope>NUCLEOTIDE SEQUENCE [LARGE SCALE GENOMIC DNA]</scope>
    <source>
        <strain evidence="3">USBA-503</strain>
    </source>
</reference>
<name>A0A1M6XV29_9BACL</name>
<feature type="transmembrane region" description="Helical" evidence="1">
    <location>
        <begin position="95"/>
        <end position="122"/>
    </location>
</feature>
<keyword evidence="3" id="KW-1185">Reference proteome</keyword>
<feature type="transmembrane region" description="Helical" evidence="1">
    <location>
        <begin position="166"/>
        <end position="188"/>
    </location>
</feature>
<gene>
    <name evidence="2" type="ORF">SAMN05443507_1382</name>
</gene>
<accession>A0A1M6XV29</accession>
<feature type="transmembrane region" description="Helical" evidence="1">
    <location>
        <begin position="16"/>
        <end position="36"/>
    </location>
</feature>
<feature type="transmembrane region" description="Helical" evidence="1">
    <location>
        <begin position="134"/>
        <end position="159"/>
    </location>
</feature>
<dbReference type="AlphaFoldDB" id="A0A1M6XV29"/>
<feature type="transmembrane region" description="Helical" evidence="1">
    <location>
        <begin position="223"/>
        <end position="246"/>
    </location>
</feature>
<proteinExistence type="predicted"/>
<dbReference type="Pfam" id="PF12730">
    <property type="entry name" value="ABC2_membrane_4"/>
    <property type="match status" value="1"/>
</dbReference>
<keyword evidence="1" id="KW-0472">Membrane</keyword>
<dbReference type="Proteomes" id="UP000184016">
    <property type="component" value="Unassembled WGS sequence"/>
</dbReference>
<dbReference type="OrthoDB" id="1701852at2"/>
<protein>
    <submittedName>
        <fullName evidence="2">Lantibiotic protection ABC transporter permease subunit, MutG family</fullName>
    </submittedName>
</protein>
<dbReference type="CDD" id="cd21807">
    <property type="entry name" value="ABC-2_lan_permease_MutE_EpiE-like"/>
    <property type="match status" value="1"/>
</dbReference>
<organism evidence="2 3">
    <name type="scientific">Alicyclobacillus tolerans</name>
    <dbReference type="NCBI Taxonomy" id="90970"/>
    <lineage>
        <taxon>Bacteria</taxon>
        <taxon>Bacillati</taxon>
        <taxon>Bacillota</taxon>
        <taxon>Bacilli</taxon>
        <taxon>Bacillales</taxon>
        <taxon>Alicyclobacillaceae</taxon>
        <taxon>Alicyclobacillus</taxon>
    </lineage>
</organism>
<evidence type="ECO:0000256" key="1">
    <source>
        <dbReference type="SAM" id="Phobius"/>
    </source>
</evidence>
<feature type="transmembrane region" description="Helical" evidence="1">
    <location>
        <begin position="194"/>
        <end position="211"/>
    </location>
</feature>
<evidence type="ECO:0000313" key="3">
    <source>
        <dbReference type="Proteomes" id="UP000184016"/>
    </source>
</evidence>